<reference evidence="3 4" key="1">
    <citation type="journal article" date="2019" name="Nat. Microbiol.">
        <title>Mediterranean grassland soil C-N compound turnover is dependent on rainfall and depth, and is mediated by genomically divergent microorganisms.</title>
        <authorList>
            <person name="Diamond S."/>
            <person name="Andeer P.F."/>
            <person name="Li Z."/>
            <person name="Crits-Christoph A."/>
            <person name="Burstein D."/>
            <person name="Anantharaman K."/>
            <person name="Lane K.R."/>
            <person name="Thomas B.C."/>
            <person name="Pan C."/>
            <person name="Northen T.R."/>
            <person name="Banfield J.F."/>
        </authorList>
    </citation>
    <scope>NUCLEOTIDE SEQUENCE [LARGE SCALE GENOMIC DNA]</scope>
    <source>
        <strain evidence="3">WS_5</strain>
    </source>
</reference>
<accession>A0A538T4A3</accession>
<feature type="chain" id="PRO_5021947694" evidence="2">
    <location>
        <begin position="22"/>
        <end position="248"/>
    </location>
</feature>
<name>A0A538T4A3_UNCEI</name>
<keyword evidence="2" id="KW-0732">Signal</keyword>
<gene>
    <name evidence="3" type="ORF">E6K75_05330</name>
</gene>
<organism evidence="3 4">
    <name type="scientific">Eiseniibacteriota bacterium</name>
    <dbReference type="NCBI Taxonomy" id="2212470"/>
    <lineage>
        <taxon>Bacteria</taxon>
        <taxon>Candidatus Eiseniibacteriota</taxon>
    </lineage>
</organism>
<feature type="signal peptide" evidence="2">
    <location>
        <begin position="1"/>
        <end position="21"/>
    </location>
</feature>
<evidence type="ECO:0000256" key="1">
    <source>
        <dbReference type="SAM" id="MobiDB-lite"/>
    </source>
</evidence>
<proteinExistence type="predicted"/>
<evidence type="ECO:0000313" key="4">
    <source>
        <dbReference type="Proteomes" id="UP000320913"/>
    </source>
</evidence>
<evidence type="ECO:0000256" key="2">
    <source>
        <dbReference type="SAM" id="SignalP"/>
    </source>
</evidence>
<dbReference type="Proteomes" id="UP000320913">
    <property type="component" value="Unassembled WGS sequence"/>
</dbReference>
<protein>
    <submittedName>
        <fullName evidence="3">Uncharacterized protein</fullName>
    </submittedName>
</protein>
<evidence type="ECO:0000313" key="3">
    <source>
        <dbReference type="EMBL" id="TMQ58463.1"/>
    </source>
</evidence>
<comment type="caution">
    <text evidence="3">The sequence shown here is derived from an EMBL/GenBank/DDBJ whole genome shotgun (WGS) entry which is preliminary data.</text>
</comment>
<dbReference type="EMBL" id="VBOV01000129">
    <property type="protein sequence ID" value="TMQ58463.1"/>
    <property type="molecule type" value="Genomic_DNA"/>
</dbReference>
<dbReference type="AlphaFoldDB" id="A0A538T4A3"/>
<feature type="region of interest" description="Disordered" evidence="1">
    <location>
        <begin position="23"/>
        <end position="46"/>
    </location>
</feature>
<sequence length="248" mass="27338">MNAMRRLIPALVLLAAGFAPAGAPGDEPPTEIRLGKPRAPAPRPDPSYARAAERFLAARQSASIDRSREPAARRWLPKAVKVDTATLIGSPGQRLVAFQLPEGGIEPLGIGGFRATVYLLFADAQGRVAETRDEVLTFVGSRETYVCGALKTASTMRWDSEDVRKSAERLHSREAYERADEFLKDWVNQQRRTAAYSMQDFYPAGSGKIMIPCLRFTAEVGKRGYEVLDSPIIMKRGPRGYQIEIASN</sequence>